<dbReference type="EMBL" id="GBRH01184476">
    <property type="protein sequence ID" value="JAE13420.1"/>
    <property type="molecule type" value="Transcribed_RNA"/>
</dbReference>
<name>A0A0A9FK44_ARUDO</name>
<reference evidence="2" key="1">
    <citation type="submission" date="2014-09" db="EMBL/GenBank/DDBJ databases">
        <authorList>
            <person name="Magalhaes I.L.F."/>
            <person name="Oliveira U."/>
            <person name="Santos F.R."/>
            <person name="Vidigal T.H.D.A."/>
            <person name="Brescovit A.D."/>
            <person name="Santos A.J."/>
        </authorList>
    </citation>
    <scope>NUCLEOTIDE SEQUENCE</scope>
    <source>
        <tissue evidence="2">Shoot tissue taken approximately 20 cm above the soil surface</tissue>
    </source>
</reference>
<proteinExistence type="predicted"/>
<keyword evidence="1" id="KW-1133">Transmembrane helix</keyword>
<reference evidence="2" key="2">
    <citation type="journal article" date="2015" name="Data Brief">
        <title>Shoot transcriptome of the giant reed, Arundo donax.</title>
        <authorList>
            <person name="Barrero R.A."/>
            <person name="Guerrero F.D."/>
            <person name="Moolhuijzen P."/>
            <person name="Goolsby J.A."/>
            <person name="Tidwell J."/>
            <person name="Bellgard S.E."/>
            <person name="Bellgard M.I."/>
        </authorList>
    </citation>
    <scope>NUCLEOTIDE SEQUENCE</scope>
    <source>
        <tissue evidence="2">Shoot tissue taken approximately 20 cm above the soil surface</tissue>
    </source>
</reference>
<organism evidence="2">
    <name type="scientific">Arundo donax</name>
    <name type="common">Giant reed</name>
    <name type="synonym">Donax arundinaceus</name>
    <dbReference type="NCBI Taxonomy" id="35708"/>
    <lineage>
        <taxon>Eukaryota</taxon>
        <taxon>Viridiplantae</taxon>
        <taxon>Streptophyta</taxon>
        <taxon>Embryophyta</taxon>
        <taxon>Tracheophyta</taxon>
        <taxon>Spermatophyta</taxon>
        <taxon>Magnoliopsida</taxon>
        <taxon>Liliopsida</taxon>
        <taxon>Poales</taxon>
        <taxon>Poaceae</taxon>
        <taxon>PACMAD clade</taxon>
        <taxon>Arundinoideae</taxon>
        <taxon>Arundineae</taxon>
        <taxon>Arundo</taxon>
    </lineage>
</organism>
<protein>
    <submittedName>
        <fullName evidence="2">Uncharacterized protein</fullName>
    </submittedName>
</protein>
<evidence type="ECO:0000256" key="1">
    <source>
        <dbReference type="SAM" id="Phobius"/>
    </source>
</evidence>
<evidence type="ECO:0000313" key="2">
    <source>
        <dbReference type="EMBL" id="JAE13420.1"/>
    </source>
</evidence>
<keyword evidence="1" id="KW-0812">Transmembrane</keyword>
<dbReference type="AlphaFoldDB" id="A0A0A9FK44"/>
<sequence>MLKKQIKHIHAASQIIHVGNGFYLFGGSNCMLACTPFAAAGEVLVRRRRFQQMPAGSLVGAESCLRICRGCNGWIHI</sequence>
<accession>A0A0A9FK44</accession>
<feature type="transmembrane region" description="Helical" evidence="1">
    <location>
        <begin position="22"/>
        <end position="45"/>
    </location>
</feature>
<keyword evidence="1" id="KW-0472">Membrane</keyword>